<sequence>MDYHTRNEPFRFIFAPPLETKFKIIQLEGKPVQTSEGIAKIIDLSPHGMKLETSLNMPTSRELELAFEFTLNQTSFILEGEILWHKGNQYGLRLDIKKSTEEQLVKEIKFYAKTHK</sequence>
<evidence type="ECO:0000313" key="2">
    <source>
        <dbReference type="EMBL" id="MBP1934080.1"/>
    </source>
</evidence>
<feature type="domain" description="PilZ" evidence="1">
    <location>
        <begin position="38"/>
        <end position="106"/>
    </location>
</feature>
<dbReference type="Pfam" id="PF07238">
    <property type="entry name" value="PilZ"/>
    <property type="match status" value="1"/>
</dbReference>
<proteinExistence type="predicted"/>
<dbReference type="EMBL" id="JAGGKT010000016">
    <property type="protein sequence ID" value="MBP1934080.1"/>
    <property type="molecule type" value="Genomic_DNA"/>
</dbReference>
<keyword evidence="3" id="KW-1185">Reference proteome</keyword>
<dbReference type="Proteomes" id="UP001519343">
    <property type="component" value="Unassembled WGS sequence"/>
</dbReference>
<comment type="caution">
    <text evidence="2">The sequence shown here is derived from an EMBL/GenBank/DDBJ whole genome shotgun (WGS) entry which is preliminary data.</text>
</comment>
<reference evidence="2 3" key="1">
    <citation type="submission" date="2021-03" db="EMBL/GenBank/DDBJ databases">
        <title>Genomic Encyclopedia of Type Strains, Phase IV (KMG-IV): sequencing the most valuable type-strain genomes for metagenomic binning, comparative biology and taxonomic classification.</title>
        <authorList>
            <person name="Goeker M."/>
        </authorList>
    </citation>
    <scope>NUCLEOTIDE SEQUENCE [LARGE SCALE GENOMIC DNA]</scope>
    <source>
        <strain evidence="2 3">DSM 24738</strain>
    </source>
</reference>
<accession>A0ABS4GUZ0</accession>
<name>A0ABS4GUZ0_9BACL</name>
<dbReference type="Gene3D" id="2.40.10.220">
    <property type="entry name" value="predicted glycosyltransferase like domains"/>
    <property type="match status" value="1"/>
</dbReference>
<dbReference type="RefSeq" id="WP_209812086.1">
    <property type="nucleotide sequence ID" value="NZ_JAGGKT010000016.1"/>
</dbReference>
<organism evidence="2 3">
    <name type="scientific">Ammoniphilus resinae</name>
    <dbReference type="NCBI Taxonomy" id="861532"/>
    <lineage>
        <taxon>Bacteria</taxon>
        <taxon>Bacillati</taxon>
        <taxon>Bacillota</taxon>
        <taxon>Bacilli</taxon>
        <taxon>Bacillales</taxon>
        <taxon>Paenibacillaceae</taxon>
        <taxon>Aneurinibacillus group</taxon>
        <taxon>Ammoniphilus</taxon>
    </lineage>
</organism>
<gene>
    <name evidence="2" type="ORF">J2Z37_004097</name>
</gene>
<evidence type="ECO:0000259" key="1">
    <source>
        <dbReference type="Pfam" id="PF07238"/>
    </source>
</evidence>
<dbReference type="InterPro" id="IPR009875">
    <property type="entry name" value="PilZ_domain"/>
</dbReference>
<dbReference type="SUPFAM" id="SSF141371">
    <property type="entry name" value="PilZ domain-like"/>
    <property type="match status" value="1"/>
</dbReference>
<protein>
    <recommendedName>
        <fullName evidence="1">PilZ domain-containing protein</fullName>
    </recommendedName>
</protein>
<evidence type="ECO:0000313" key="3">
    <source>
        <dbReference type="Proteomes" id="UP001519343"/>
    </source>
</evidence>